<keyword evidence="3" id="KW-1003">Cell membrane</keyword>
<feature type="transmembrane region" description="Helical" evidence="7">
    <location>
        <begin position="253"/>
        <end position="271"/>
    </location>
</feature>
<evidence type="ECO:0000256" key="1">
    <source>
        <dbReference type="ARBA" id="ARBA00004651"/>
    </source>
</evidence>
<feature type="transmembrane region" description="Helical" evidence="7">
    <location>
        <begin position="86"/>
        <end position="106"/>
    </location>
</feature>
<evidence type="ECO:0000259" key="9">
    <source>
        <dbReference type="Pfam" id="PF06750"/>
    </source>
</evidence>
<name>A0A0G2AAB3_9BACT</name>
<dbReference type="AlphaFoldDB" id="A0A0G2AAB3"/>
<evidence type="ECO:0000259" key="8">
    <source>
        <dbReference type="Pfam" id="PF01478"/>
    </source>
</evidence>
<dbReference type="EMBL" id="LCRD01000050">
    <property type="protein sequence ID" value="KKW29299.1"/>
    <property type="molecule type" value="Genomic_DNA"/>
</dbReference>
<dbReference type="PANTHER" id="PTHR30487:SF0">
    <property type="entry name" value="PREPILIN LEADER PEPTIDASE_N-METHYLTRANSFERASE-RELATED"/>
    <property type="match status" value="1"/>
</dbReference>
<feature type="transmembrane region" description="Helical" evidence="7">
    <location>
        <begin position="179"/>
        <end position="196"/>
    </location>
</feature>
<evidence type="ECO:0000256" key="7">
    <source>
        <dbReference type="SAM" id="Phobius"/>
    </source>
</evidence>
<dbReference type="PANTHER" id="PTHR30487">
    <property type="entry name" value="TYPE 4 PREPILIN-LIKE PROTEINS LEADER PEPTIDE-PROCESSING ENZYME"/>
    <property type="match status" value="1"/>
</dbReference>
<proteinExistence type="inferred from homology"/>
<dbReference type="Proteomes" id="UP000034846">
    <property type="component" value="Unassembled WGS sequence"/>
</dbReference>
<protein>
    <submittedName>
        <fullName evidence="10">Type 4 prepilin-like protein leader peptide-processing enzyme</fullName>
    </submittedName>
</protein>
<feature type="domain" description="Prepilin type IV endopeptidase peptidase" evidence="8">
    <location>
        <begin position="134"/>
        <end position="236"/>
    </location>
</feature>
<sequence>MCVRRFQTRSNMSIVAITLLAGVIGVLAGGLVNACLLRTRDGLAFTFGRKKCVTCARPMAIADHVPVISYLRLKGKCRRCSSVIPWQYVAVEVAMGVLFAAFAYRAATDGNLPEFVSVYPWHTERLALFIRDAIMAMLLIPIFMFDYRASVIPDRLSIPAVIIALLMNVAMGADVNNLLLGGLGIGSFFAVQFLASRGTWVGGGDIRMGLLIGFLLGFELGLVALLLSYVFGSIAGMYLILSGKRDMHSHVPFGTFLVLGTFVAMFEVLALF</sequence>
<dbReference type="InterPro" id="IPR010627">
    <property type="entry name" value="Prepilin_pept_A24_N"/>
</dbReference>
<evidence type="ECO:0000313" key="10">
    <source>
        <dbReference type="EMBL" id="KKW29299.1"/>
    </source>
</evidence>
<feature type="transmembrane region" description="Helical" evidence="7">
    <location>
        <begin position="12"/>
        <end position="37"/>
    </location>
</feature>
<feature type="transmembrane region" description="Helical" evidence="7">
    <location>
        <begin position="208"/>
        <end position="241"/>
    </location>
</feature>
<feature type="domain" description="Prepilin peptidase A24 N-terminal" evidence="9">
    <location>
        <begin position="23"/>
        <end position="105"/>
    </location>
</feature>
<feature type="transmembrane region" description="Helical" evidence="7">
    <location>
        <begin position="126"/>
        <end position="144"/>
    </location>
</feature>
<dbReference type="GO" id="GO:0005886">
    <property type="term" value="C:plasma membrane"/>
    <property type="evidence" value="ECO:0007669"/>
    <property type="project" value="UniProtKB-SubCell"/>
</dbReference>
<evidence type="ECO:0000313" key="11">
    <source>
        <dbReference type="Proteomes" id="UP000034846"/>
    </source>
</evidence>
<comment type="subcellular location">
    <subcellularLocation>
        <location evidence="1">Cell membrane</location>
        <topology evidence="1">Multi-pass membrane protein</topology>
    </subcellularLocation>
</comment>
<dbReference type="Gene3D" id="1.20.120.1220">
    <property type="match status" value="1"/>
</dbReference>
<keyword evidence="6 7" id="KW-0472">Membrane</keyword>
<accession>A0A0G2AAB3</accession>
<comment type="caution">
    <text evidence="10">The sequence shown here is derived from an EMBL/GenBank/DDBJ whole genome shotgun (WGS) entry which is preliminary data.</text>
</comment>
<dbReference type="Pfam" id="PF06750">
    <property type="entry name" value="A24_N_bact"/>
    <property type="match status" value="1"/>
</dbReference>
<evidence type="ECO:0000256" key="2">
    <source>
        <dbReference type="ARBA" id="ARBA00005801"/>
    </source>
</evidence>
<dbReference type="InterPro" id="IPR050882">
    <property type="entry name" value="Prepilin_peptidase/N-MTase"/>
</dbReference>
<keyword evidence="4 7" id="KW-0812">Transmembrane</keyword>
<evidence type="ECO:0000256" key="4">
    <source>
        <dbReference type="ARBA" id="ARBA00022692"/>
    </source>
</evidence>
<dbReference type="InterPro" id="IPR000045">
    <property type="entry name" value="Prepilin_IV_endopep_pep"/>
</dbReference>
<reference evidence="10 11" key="1">
    <citation type="journal article" date="2015" name="Nature">
        <title>rRNA introns, odd ribosomes, and small enigmatic genomes across a large radiation of phyla.</title>
        <authorList>
            <person name="Brown C.T."/>
            <person name="Hug L.A."/>
            <person name="Thomas B.C."/>
            <person name="Sharon I."/>
            <person name="Castelle C.J."/>
            <person name="Singh A."/>
            <person name="Wilkins M.J."/>
            <person name="Williams K.H."/>
            <person name="Banfield J.F."/>
        </authorList>
    </citation>
    <scope>NUCLEOTIDE SEQUENCE [LARGE SCALE GENOMIC DNA]</scope>
</reference>
<comment type="similarity">
    <text evidence="2">Belongs to the peptidase A24 family.</text>
</comment>
<organism evidence="10 11">
    <name type="scientific">Candidatus Uhrbacteria bacterium GW2011_GWD2_52_7</name>
    <dbReference type="NCBI Taxonomy" id="1618989"/>
    <lineage>
        <taxon>Bacteria</taxon>
        <taxon>Candidatus Uhriibacteriota</taxon>
    </lineage>
</organism>
<keyword evidence="5 7" id="KW-1133">Transmembrane helix</keyword>
<evidence type="ECO:0000256" key="3">
    <source>
        <dbReference type="ARBA" id="ARBA00022475"/>
    </source>
</evidence>
<evidence type="ECO:0000256" key="6">
    <source>
        <dbReference type="ARBA" id="ARBA00023136"/>
    </source>
</evidence>
<dbReference type="Pfam" id="PF01478">
    <property type="entry name" value="Peptidase_A24"/>
    <property type="match status" value="1"/>
</dbReference>
<dbReference type="GO" id="GO:0004190">
    <property type="term" value="F:aspartic-type endopeptidase activity"/>
    <property type="evidence" value="ECO:0007669"/>
    <property type="project" value="InterPro"/>
</dbReference>
<dbReference type="GO" id="GO:0006465">
    <property type="term" value="P:signal peptide processing"/>
    <property type="evidence" value="ECO:0007669"/>
    <property type="project" value="TreeGrafter"/>
</dbReference>
<gene>
    <name evidence="10" type="ORF">UY72_C0050G0006</name>
</gene>
<evidence type="ECO:0000256" key="5">
    <source>
        <dbReference type="ARBA" id="ARBA00022989"/>
    </source>
</evidence>